<dbReference type="OMA" id="HEHEYEI"/>
<dbReference type="PANTHER" id="PTHR47165">
    <property type="entry name" value="OS03G0429900 PROTEIN"/>
    <property type="match status" value="1"/>
</dbReference>
<evidence type="ECO:0000259" key="1">
    <source>
        <dbReference type="Pfam" id="PF08646"/>
    </source>
</evidence>
<keyword evidence="3" id="KW-1185">Reference proteome</keyword>
<dbReference type="Gramene" id="KMS97346">
    <property type="protein sequence ID" value="KMS97346"/>
    <property type="gene ID" value="BVRB_6g155910"/>
</dbReference>
<protein>
    <recommendedName>
        <fullName evidence="1">Replication factor A C-terminal domain-containing protein</fullName>
    </recommendedName>
</protein>
<dbReference type="PANTHER" id="PTHR47165:SF4">
    <property type="entry name" value="OS03G0429900 PROTEIN"/>
    <property type="match status" value="1"/>
</dbReference>
<reference evidence="2 3" key="1">
    <citation type="journal article" date="2014" name="Nature">
        <title>The genome of the recently domesticated crop plant sugar beet (Beta vulgaris).</title>
        <authorList>
            <person name="Dohm J.C."/>
            <person name="Minoche A.E."/>
            <person name="Holtgrawe D."/>
            <person name="Capella-Gutierrez S."/>
            <person name="Zakrzewski F."/>
            <person name="Tafer H."/>
            <person name="Rupp O."/>
            <person name="Sorensen T.R."/>
            <person name="Stracke R."/>
            <person name="Reinhardt R."/>
            <person name="Goesmann A."/>
            <person name="Kraft T."/>
            <person name="Schulz B."/>
            <person name="Stadler P.F."/>
            <person name="Schmidt T."/>
            <person name="Gabaldon T."/>
            <person name="Lehrach H."/>
            <person name="Weisshaar B."/>
            <person name="Himmelbauer H."/>
        </authorList>
    </citation>
    <scope>NUCLEOTIDE SEQUENCE [LARGE SCALE GENOMIC DNA]</scope>
    <source>
        <tissue evidence="2">Taproot</tissue>
    </source>
</reference>
<dbReference type="InterPro" id="IPR012340">
    <property type="entry name" value="NA-bd_OB-fold"/>
</dbReference>
<dbReference type="SUPFAM" id="SSF50249">
    <property type="entry name" value="Nucleic acid-binding proteins"/>
    <property type="match status" value="2"/>
</dbReference>
<dbReference type="AlphaFoldDB" id="A0A0J8B8P6"/>
<name>A0A0J8B8P6_BETVV</name>
<dbReference type="InterPro" id="IPR013955">
    <property type="entry name" value="Rep_factor-A_C"/>
</dbReference>
<evidence type="ECO:0000313" key="2">
    <source>
        <dbReference type="EMBL" id="KMS97346.1"/>
    </source>
</evidence>
<dbReference type="EMBL" id="KQ090325">
    <property type="protein sequence ID" value="KMS97346.1"/>
    <property type="molecule type" value="Genomic_DNA"/>
</dbReference>
<accession>A0A0J8B8P6</accession>
<gene>
    <name evidence="2" type="ORF">BVRB_6g155910</name>
</gene>
<feature type="domain" description="Replication factor A C-terminal" evidence="1">
    <location>
        <begin position="231"/>
        <end position="327"/>
    </location>
</feature>
<sequence length="349" mass="39825">MKPEKTYLDKLTPTTKAYKVKVKLKEKSRTLISPHKKTRYQQLIFEDEKGNTMRGALFENQIDEFENVFKHEHEYEIANAPLKPVVGRYATRPDDCQMSFGGQTSIQPVDPTAEIVYHLPTFQLMLSHTPMTKTTALPSNHKGFSLSTSMATMFNRNPPGERADALRKWAAEKREVVADRLARVVVVRNPPDHIAILTLEEIKKKKPENTLQEEKCWVRVIIPEPDRSRIVPYIGCNNCGKRVESECGESFTCKFCGKEKCIAIPRITFKFDACDDTDEMTFTAFTQKCEVLFKQPATDIYTHIADGTFNFECIAKGISTTHFLMQIGPATSLARSKVLSWVPKTIHWE</sequence>
<dbReference type="Proteomes" id="UP000035740">
    <property type="component" value="Unassembled WGS sequence"/>
</dbReference>
<proteinExistence type="predicted"/>
<evidence type="ECO:0000313" key="3">
    <source>
        <dbReference type="Proteomes" id="UP000035740"/>
    </source>
</evidence>
<dbReference type="OrthoDB" id="1734797at2759"/>
<dbReference type="Gene3D" id="2.40.50.140">
    <property type="entry name" value="Nucleic acid-binding proteins"/>
    <property type="match status" value="2"/>
</dbReference>
<dbReference type="Pfam" id="PF08646">
    <property type="entry name" value="Rep_fac-A_C"/>
    <property type="match status" value="1"/>
</dbReference>
<organism evidence="2 3">
    <name type="scientific">Beta vulgaris subsp. vulgaris</name>
    <name type="common">Beet</name>
    <dbReference type="NCBI Taxonomy" id="3555"/>
    <lineage>
        <taxon>Eukaryota</taxon>
        <taxon>Viridiplantae</taxon>
        <taxon>Streptophyta</taxon>
        <taxon>Embryophyta</taxon>
        <taxon>Tracheophyta</taxon>
        <taxon>Spermatophyta</taxon>
        <taxon>Magnoliopsida</taxon>
        <taxon>eudicotyledons</taxon>
        <taxon>Gunneridae</taxon>
        <taxon>Pentapetalae</taxon>
        <taxon>Caryophyllales</taxon>
        <taxon>Chenopodiaceae</taxon>
        <taxon>Betoideae</taxon>
        <taxon>Beta</taxon>
    </lineage>
</organism>